<dbReference type="Gene3D" id="3.50.50.60">
    <property type="entry name" value="FAD/NAD(P)-binding domain"/>
    <property type="match status" value="1"/>
</dbReference>
<dbReference type="Pfam" id="PF00732">
    <property type="entry name" value="GMC_oxred_N"/>
    <property type="match status" value="1"/>
</dbReference>
<evidence type="ECO:0000256" key="1">
    <source>
        <dbReference type="ARBA" id="ARBA00010790"/>
    </source>
</evidence>
<dbReference type="PANTHER" id="PTHR11552:SF210">
    <property type="entry name" value="GLUCOSE-METHANOL-CHOLINE OXIDOREDUCTASE N-TERMINAL DOMAIN-CONTAINING PROTEIN-RELATED"/>
    <property type="match status" value="1"/>
</dbReference>
<accession>A0AB34FQG7</accession>
<protein>
    <submittedName>
        <fullName evidence="3">Aryl-alcohol dehydrogenase</fullName>
    </submittedName>
</protein>
<dbReference type="EMBL" id="JAQHRD010000004">
    <property type="protein sequence ID" value="KAJ6441397.1"/>
    <property type="molecule type" value="Genomic_DNA"/>
</dbReference>
<dbReference type="GO" id="GO:0016614">
    <property type="term" value="F:oxidoreductase activity, acting on CH-OH group of donors"/>
    <property type="evidence" value="ECO:0007669"/>
    <property type="project" value="InterPro"/>
</dbReference>
<dbReference type="Proteomes" id="UP001163105">
    <property type="component" value="Unassembled WGS sequence"/>
</dbReference>
<dbReference type="InterPro" id="IPR000172">
    <property type="entry name" value="GMC_OxRdtase_N"/>
</dbReference>
<dbReference type="Gene3D" id="3.30.560.10">
    <property type="entry name" value="Glucose Oxidase, domain 3"/>
    <property type="match status" value="1"/>
</dbReference>
<reference evidence="3" key="1">
    <citation type="submission" date="2023-01" db="EMBL/GenBank/DDBJ databases">
        <title>The growth and conidiation of Purpureocillium lavendulum are regulated by nitrogen source and histone H3K14 acetylation.</title>
        <authorList>
            <person name="Tang P."/>
            <person name="Han J."/>
            <person name="Zhang C."/>
            <person name="Tang P."/>
            <person name="Qi F."/>
            <person name="Zhang K."/>
            <person name="Liang L."/>
        </authorList>
    </citation>
    <scope>NUCLEOTIDE SEQUENCE</scope>
    <source>
        <strain evidence="3">YMF1.00683</strain>
    </source>
</reference>
<dbReference type="InterPro" id="IPR007867">
    <property type="entry name" value="GMC_OxRtase_C"/>
</dbReference>
<dbReference type="InterPro" id="IPR036188">
    <property type="entry name" value="FAD/NAD-bd_sf"/>
</dbReference>
<dbReference type="SUPFAM" id="SSF51905">
    <property type="entry name" value="FAD/NAD(P)-binding domain"/>
    <property type="match status" value="1"/>
</dbReference>
<dbReference type="GO" id="GO:0050660">
    <property type="term" value="F:flavin adenine dinucleotide binding"/>
    <property type="evidence" value="ECO:0007669"/>
    <property type="project" value="InterPro"/>
</dbReference>
<sequence length="611" mass="65404">MHKMTVDNYDYIIVGGGTAGLVLANRLTEDPAVKVLVVEAGEDKSKDPAVLTPGLMGAQYGNPDYDWNFNSVPQAGLNNRCINTPRGKQLGGSSALNFMMLLYPSRRSLDAWKAVGNPGWDYDALAPYFRKFATVHGPPQAARDAVGLTYHDDSLIGDGPVQVSYGVGYGVVNTAWMDAFGKLGLDMKVDSRSEEALGAFQQPASIDPATKTRSYAATAYYTPEVAARPNLKVMTKTVTKRVVFDTSGDEPVATGIETLASDGVITAINGKEVILAAGAFHSPQLLELSGVGSKALLDKFNIPVVIDNPSVGENLQDHPLTCQSFEVKPDVPSSDVVRDPNVLNALIAQYQATQDGPLGQCNISVAYTPLADGSGVCTSEAKKALFAEHAQHAASGDGPLLRDMLENSNEPMVEYILLGGQGNTTMQEPSSMAEYLHPARPENYISVLSFLNHPFSRGSVHITSGDVGDKPAWDAGFNTNPLDLEISARHAQFSELLARTAPFADLLQPDGARVPDRLRAESLEDAKEVVRRGQVGCYHPSGSCSMRPRDRGGVVDTQLRVYGARGLRVVDASVFPLVPLGNIQSVVYAVAEMAADLIKADRKAKVNKTSA</sequence>
<organism evidence="3 4">
    <name type="scientific">Purpureocillium lavendulum</name>
    <dbReference type="NCBI Taxonomy" id="1247861"/>
    <lineage>
        <taxon>Eukaryota</taxon>
        <taxon>Fungi</taxon>
        <taxon>Dikarya</taxon>
        <taxon>Ascomycota</taxon>
        <taxon>Pezizomycotina</taxon>
        <taxon>Sordariomycetes</taxon>
        <taxon>Hypocreomycetidae</taxon>
        <taxon>Hypocreales</taxon>
        <taxon>Ophiocordycipitaceae</taxon>
        <taxon>Purpureocillium</taxon>
    </lineage>
</organism>
<name>A0AB34FQG7_9HYPO</name>
<comment type="similarity">
    <text evidence="1">Belongs to the GMC oxidoreductase family.</text>
</comment>
<dbReference type="SUPFAM" id="SSF54373">
    <property type="entry name" value="FAD-linked reductases, C-terminal domain"/>
    <property type="match status" value="1"/>
</dbReference>
<dbReference type="InterPro" id="IPR012132">
    <property type="entry name" value="GMC_OxRdtase"/>
</dbReference>
<gene>
    <name evidence="3" type="ORF">O9K51_04947</name>
</gene>
<dbReference type="PANTHER" id="PTHR11552">
    <property type="entry name" value="GLUCOSE-METHANOL-CHOLINE GMC OXIDOREDUCTASE"/>
    <property type="match status" value="1"/>
</dbReference>
<dbReference type="AlphaFoldDB" id="A0AB34FQG7"/>
<dbReference type="PIRSF" id="PIRSF000137">
    <property type="entry name" value="Alcohol_oxidase"/>
    <property type="match status" value="1"/>
</dbReference>
<proteinExistence type="inferred from homology"/>
<evidence type="ECO:0000313" key="4">
    <source>
        <dbReference type="Proteomes" id="UP001163105"/>
    </source>
</evidence>
<evidence type="ECO:0000313" key="3">
    <source>
        <dbReference type="EMBL" id="KAJ6441397.1"/>
    </source>
</evidence>
<comment type="caution">
    <text evidence="3">The sequence shown here is derived from an EMBL/GenBank/DDBJ whole genome shotgun (WGS) entry which is preliminary data.</text>
</comment>
<evidence type="ECO:0000259" key="2">
    <source>
        <dbReference type="PROSITE" id="PS00624"/>
    </source>
</evidence>
<feature type="domain" description="Glucose-methanol-choline oxidoreductase N-terminal" evidence="2">
    <location>
        <begin position="278"/>
        <end position="292"/>
    </location>
</feature>
<keyword evidence="4" id="KW-1185">Reference proteome</keyword>
<dbReference type="Pfam" id="PF05199">
    <property type="entry name" value="GMC_oxred_C"/>
    <property type="match status" value="1"/>
</dbReference>
<dbReference type="PROSITE" id="PS00624">
    <property type="entry name" value="GMC_OXRED_2"/>
    <property type="match status" value="1"/>
</dbReference>